<dbReference type="GO" id="GO:0006334">
    <property type="term" value="P:nucleosome assembly"/>
    <property type="evidence" value="ECO:0007669"/>
    <property type="project" value="InterPro"/>
</dbReference>
<dbReference type="FunFam" id="3.30.1120.90:FF:000010">
    <property type="entry name" value="Probable nucleosome assembly protein"/>
    <property type="match status" value="1"/>
</dbReference>
<evidence type="ECO:0000313" key="5">
    <source>
        <dbReference type="Proteomes" id="UP000674143"/>
    </source>
</evidence>
<dbReference type="SUPFAM" id="SSF143113">
    <property type="entry name" value="NAP-like"/>
    <property type="match status" value="1"/>
</dbReference>
<dbReference type="EMBL" id="JAFHLR010000019">
    <property type="protein sequence ID" value="KAG5480859.1"/>
    <property type="molecule type" value="Genomic_DNA"/>
</dbReference>
<evidence type="ECO:0000313" key="4">
    <source>
        <dbReference type="EMBL" id="KAG5480859.1"/>
    </source>
</evidence>
<dbReference type="InterPro" id="IPR002164">
    <property type="entry name" value="NAP_family"/>
</dbReference>
<evidence type="ECO:0000256" key="1">
    <source>
        <dbReference type="ARBA" id="ARBA00009947"/>
    </source>
</evidence>
<dbReference type="KEGG" id="loi:92362282"/>
<feature type="region of interest" description="Disordered" evidence="3">
    <location>
        <begin position="302"/>
        <end position="352"/>
    </location>
</feature>
<evidence type="ECO:0000256" key="3">
    <source>
        <dbReference type="SAM" id="MobiDB-lite"/>
    </source>
</evidence>
<proteinExistence type="inferred from homology"/>
<evidence type="ECO:0000256" key="2">
    <source>
        <dbReference type="RuleBase" id="RU003876"/>
    </source>
</evidence>
<dbReference type="GO" id="GO:0005634">
    <property type="term" value="C:nucleus"/>
    <property type="evidence" value="ECO:0007669"/>
    <property type="project" value="InterPro"/>
</dbReference>
<dbReference type="AlphaFoldDB" id="A0A836KMF2"/>
<reference evidence="5" key="1">
    <citation type="journal article" date="2021" name="Microbiol. Resour. Announc.">
        <title>LGAAP: Leishmaniinae Genome Assembly and Annotation Pipeline.</title>
        <authorList>
            <person name="Almutairi H."/>
            <person name="Urbaniak M.D."/>
            <person name="Bates M.D."/>
            <person name="Jariyapan N."/>
            <person name="Kwakye-Nuako G."/>
            <person name="Thomaz-Soccol V."/>
            <person name="Al-Salem W.S."/>
            <person name="Dillon R.J."/>
            <person name="Bates P.A."/>
            <person name="Gatherer D."/>
        </authorList>
    </citation>
    <scope>NUCLEOTIDE SEQUENCE [LARGE SCALE GENOMIC DNA]</scope>
</reference>
<dbReference type="GeneID" id="92362282"/>
<gene>
    <name evidence="4" type="ORF">LSCM4_06427</name>
</gene>
<dbReference type="RefSeq" id="XP_067063860.1">
    <property type="nucleotide sequence ID" value="XM_067208348.1"/>
</dbReference>
<protein>
    <recommendedName>
        <fullName evidence="6">Nucleosome assembly protein</fullName>
    </recommendedName>
</protein>
<comment type="caution">
    <text evidence="4">The sequence shown here is derived from an EMBL/GenBank/DDBJ whole genome shotgun (WGS) entry which is preliminary data.</text>
</comment>
<sequence length="352" mass="39775">MPPKHQREAPAMMQEDGDDDVMETGNMLDFQKYLDPDFSKNFLEGLPEKIRQRAQVLSAYDGDLTAQQKAQKAKEADILRRYDALFAPLLERRKEIVTGAAVSDEEVKKGMPEEHAEVVSVAVDDTDEAAKAADAFGLEGFWLRVLRHHTVIDSTIEPHDEDVLKHLVDIRSCIAEGDYGSFQVVFTFSPNDFFEEETITATVRVKDDESELTVTPITWKPGKNVMMHTITKKQRVKRTGQMRTVSHDVPQPSFFWLFKKKASADDEGDEEDEEDDEEQRTSMLEVLHTCIVPNAVRYYTGEAPNGFSDVDEEDEEEEEEEDEEEEEIIPRGRGGARGANRGGRGGRGGRGF</sequence>
<comment type="similarity">
    <text evidence="1 2">Belongs to the nucleosome assembly protein (NAP) family.</text>
</comment>
<reference evidence="5" key="2">
    <citation type="journal article" date="2021" name="Sci. Data">
        <title>Chromosome-scale genome sequencing, assembly and annotation of six genomes from subfamily Leishmaniinae.</title>
        <authorList>
            <person name="Almutairi H."/>
            <person name="Urbaniak M.D."/>
            <person name="Bates M.D."/>
            <person name="Jariyapan N."/>
            <person name="Kwakye-Nuako G."/>
            <person name="Thomaz Soccol V."/>
            <person name="Al-Salem W.S."/>
            <person name="Dillon R.J."/>
            <person name="Bates P.A."/>
            <person name="Gatherer D."/>
        </authorList>
    </citation>
    <scope>NUCLEOTIDE SEQUENCE [LARGE SCALE GENOMIC DNA]</scope>
</reference>
<dbReference type="InterPro" id="IPR037231">
    <property type="entry name" value="NAP-like_sf"/>
</dbReference>
<feature type="compositionally biased region" description="Acidic residues" evidence="3">
    <location>
        <begin position="309"/>
        <end position="327"/>
    </location>
</feature>
<name>A0A836KMF2_9TRYP</name>
<organism evidence="4 5">
    <name type="scientific">Leishmania orientalis</name>
    <dbReference type="NCBI Taxonomy" id="2249476"/>
    <lineage>
        <taxon>Eukaryota</taxon>
        <taxon>Discoba</taxon>
        <taxon>Euglenozoa</taxon>
        <taxon>Kinetoplastea</taxon>
        <taxon>Metakinetoplastina</taxon>
        <taxon>Trypanosomatida</taxon>
        <taxon>Trypanosomatidae</taxon>
        <taxon>Leishmaniinae</taxon>
        <taxon>Leishmania</taxon>
    </lineage>
</organism>
<feature type="compositionally biased region" description="Gly residues" evidence="3">
    <location>
        <begin position="332"/>
        <end position="352"/>
    </location>
</feature>
<dbReference type="Proteomes" id="UP000674143">
    <property type="component" value="Unassembled WGS sequence"/>
</dbReference>
<accession>A0A836KMF2</accession>
<keyword evidence="5" id="KW-1185">Reference proteome</keyword>
<evidence type="ECO:0008006" key="6">
    <source>
        <dbReference type="Google" id="ProtNLM"/>
    </source>
</evidence>
<feature type="region of interest" description="Disordered" evidence="3">
    <location>
        <begin position="1"/>
        <end position="20"/>
    </location>
</feature>
<feature type="compositionally biased region" description="Acidic residues" evidence="3">
    <location>
        <begin position="265"/>
        <end position="278"/>
    </location>
</feature>
<dbReference type="PANTHER" id="PTHR11875">
    <property type="entry name" value="TESTIS-SPECIFIC Y-ENCODED PROTEIN"/>
    <property type="match status" value="1"/>
</dbReference>
<dbReference type="SMR" id="A0A836KMF2"/>
<dbReference type="Pfam" id="PF00956">
    <property type="entry name" value="NAP"/>
    <property type="match status" value="1"/>
</dbReference>
<feature type="region of interest" description="Disordered" evidence="3">
    <location>
        <begin position="262"/>
        <end position="281"/>
    </location>
</feature>
<dbReference type="Gene3D" id="3.30.1120.90">
    <property type="entry name" value="Nucleosome assembly protein"/>
    <property type="match status" value="1"/>
</dbReference>